<dbReference type="GO" id="GO:0046856">
    <property type="term" value="P:phosphatidylinositol dephosphorylation"/>
    <property type="evidence" value="ECO:0007669"/>
    <property type="project" value="TreeGrafter"/>
</dbReference>
<dbReference type="EMBL" id="ADFV01065878">
    <property type="status" value="NOT_ANNOTATED_CDS"/>
    <property type="molecule type" value="Genomic_DNA"/>
</dbReference>
<dbReference type="InterPro" id="IPR011993">
    <property type="entry name" value="PH-like_dom_sf"/>
</dbReference>
<gene>
    <name evidence="9" type="primary">LOC100586638</name>
</gene>
<dbReference type="GO" id="GO:0012505">
    <property type="term" value="C:endomembrane system"/>
    <property type="evidence" value="ECO:0007669"/>
    <property type="project" value="UniProtKB-SubCell"/>
</dbReference>
<comment type="subcellular location">
    <subcellularLocation>
        <location evidence="1">Membrane</location>
    </subcellularLocation>
</comment>
<dbReference type="GO" id="GO:0016020">
    <property type="term" value="C:membrane"/>
    <property type="evidence" value="ECO:0007669"/>
    <property type="project" value="TreeGrafter"/>
</dbReference>
<dbReference type="PROSITE" id="PS51339">
    <property type="entry name" value="PPASE_MYOTUBULARIN"/>
    <property type="match status" value="1"/>
</dbReference>
<feature type="binding site" evidence="7">
    <location>
        <begin position="371"/>
        <end position="377"/>
    </location>
    <ligand>
        <name>substrate</name>
    </ligand>
</feature>
<sequence>MQKSPSCQSLGSQQVAAWLPTMDSLSRNSVHTKSASVVSSDSISTSANNFSPDFRVLRGPNKLAEMEEPPLLQGENIKDMAKDVTCICPFTGLARGILTDTNHRLYFKTVGRDPPIFLDASLGVISRVEKICGASSRGENFYGLETVSKDIRNKYSLKMGGSYIYTILEYRRQGIPNERWRITKINERYELCDTYPALLVVPANIPDEELKRVAFFRSKGHIPILSWSHPESQATVTRCSQPTVRVSGKRNKDEKYLQAIMDSNAQSHKVFIFDAQPSVNAVANKAEGGGYESEDAYQNAELVFLDIHDIRVMRESLQKLKAIVYANIGETHWLSNTESTHWLEHIRLMLAGALRIADKVESGKMSVVVHCSDGWDRTTQLTSLTMLMLGGYYRTIRGFKVLVEKEWLSFGHGFQVRVGHGDKNDADADRSPVFLQFIDSVWQMTRQFPTTFKFNEYFLITILDHLHRCLFRTFLCNSEQQRGKENLPKGTVSLCQLEDFTKPLYGSYSNHDLYPIASIRHLELWVGYYIRRNPRTKPPEPIHDREEELFAKRAELQKKVEELQRTASSPAQCVTPVQTVV</sequence>
<dbReference type="GO" id="GO:0005737">
    <property type="term" value="C:cytoplasm"/>
    <property type="evidence" value="ECO:0007669"/>
    <property type="project" value="TreeGrafter"/>
</dbReference>
<dbReference type="SUPFAM" id="SSF50729">
    <property type="entry name" value="PH domain-like"/>
    <property type="match status" value="1"/>
</dbReference>
<dbReference type="Proteomes" id="UP000001073">
    <property type="component" value="Chromosome 4"/>
</dbReference>
<evidence type="ECO:0000256" key="7">
    <source>
        <dbReference type="PIRSR" id="PIRSR630564-2"/>
    </source>
</evidence>
<comment type="similarity">
    <text evidence="2">Belongs to the protein-tyrosine phosphatase family. Non-receptor class myotubularin subfamily.</text>
</comment>
<evidence type="ECO:0000313" key="10">
    <source>
        <dbReference type="Proteomes" id="UP000001073"/>
    </source>
</evidence>
<feature type="active site" description="Phosphocysteine intermediate" evidence="6">
    <location>
        <position position="371"/>
    </location>
</feature>
<dbReference type="SMART" id="SM00404">
    <property type="entry name" value="PTPc_motif"/>
    <property type="match status" value="1"/>
</dbReference>
<dbReference type="OMA" id="HIRFIMA"/>
<dbReference type="InterPro" id="IPR029021">
    <property type="entry name" value="Prot-tyrosine_phosphatase-like"/>
</dbReference>
<name>A0A2I3FR26_NOMLE</name>
<evidence type="ECO:0000256" key="5">
    <source>
        <dbReference type="ARBA" id="ARBA00023136"/>
    </source>
</evidence>
<evidence type="ECO:0000256" key="4">
    <source>
        <dbReference type="ARBA" id="ARBA00023098"/>
    </source>
</evidence>
<dbReference type="GO" id="GO:0052629">
    <property type="term" value="F:phosphatidylinositol-3,5-bisphosphate 3-phosphatase activity"/>
    <property type="evidence" value="ECO:0007669"/>
    <property type="project" value="UniProtKB-EC"/>
</dbReference>
<protein>
    <recommendedName>
        <fullName evidence="8">Myotubularin phosphatase domain-containing protein</fullName>
    </recommendedName>
</protein>
<evidence type="ECO:0000256" key="1">
    <source>
        <dbReference type="ARBA" id="ARBA00004370"/>
    </source>
</evidence>
<evidence type="ECO:0000256" key="3">
    <source>
        <dbReference type="ARBA" id="ARBA00022801"/>
    </source>
</evidence>
<dbReference type="Ensembl" id="ENSNLET00000057976.1">
    <property type="protein sequence ID" value="ENSNLEP00000024673.1"/>
    <property type="gene ID" value="ENSNLEG00000034428.1"/>
</dbReference>
<dbReference type="GeneTree" id="ENSGT00940000153669"/>
<accession>A0A2I3FR26</accession>
<keyword evidence="5" id="KW-0472">Membrane</keyword>
<evidence type="ECO:0000259" key="8">
    <source>
        <dbReference type="PROSITE" id="PS51339"/>
    </source>
</evidence>
<evidence type="ECO:0000313" key="9">
    <source>
        <dbReference type="Ensembl" id="ENSNLEP00000024673.1"/>
    </source>
</evidence>
<dbReference type="InParanoid" id="A0A2I3FR26"/>
<evidence type="ECO:0000256" key="2">
    <source>
        <dbReference type="ARBA" id="ARBA00007471"/>
    </source>
</evidence>
<dbReference type="InterPro" id="IPR003595">
    <property type="entry name" value="Tyr_Pase_cat"/>
</dbReference>
<feature type="domain" description="Myotubularin phosphatase" evidence="8">
    <location>
        <begin position="160"/>
        <end position="529"/>
    </location>
</feature>
<dbReference type="PANTHER" id="PTHR10807">
    <property type="entry name" value="MYOTUBULARIN-RELATED"/>
    <property type="match status" value="1"/>
</dbReference>
<dbReference type="InterPro" id="IPR016130">
    <property type="entry name" value="Tyr_Pase_AS"/>
</dbReference>
<reference evidence="9" key="2">
    <citation type="submission" date="2025-08" db="UniProtKB">
        <authorList>
            <consortium name="Ensembl"/>
        </authorList>
    </citation>
    <scope>IDENTIFICATION</scope>
</reference>
<dbReference type="PANTHER" id="PTHR10807:SF42">
    <property type="entry name" value="MYOTUBULARIN-RELATED PROTEIN 2"/>
    <property type="match status" value="1"/>
</dbReference>
<reference evidence="9" key="3">
    <citation type="submission" date="2025-09" db="UniProtKB">
        <authorList>
            <consortium name="Ensembl"/>
        </authorList>
    </citation>
    <scope>IDENTIFICATION</scope>
</reference>
<keyword evidence="4" id="KW-0443">Lipid metabolism</keyword>
<dbReference type="PROSITE" id="PS00383">
    <property type="entry name" value="TYR_PHOSPHATASE_1"/>
    <property type="match status" value="1"/>
</dbReference>
<reference evidence="9 10" key="1">
    <citation type="submission" date="2012-10" db="EMBL/GenBank/DDBJ databases">
        <authorList>
            <consortium name="Gibbon Genome Sequencing Consortium"/>
        </authorList>
    </citation>
    <scope>NUCLEOTIDE SEQUENCE [LARGE SCALE GENOMIC DNA]</scope>
</reference>
<dbReference type="Gene3D" id="2.30.29.30">
    <property type="entry name" value="Pleckstrin-homology domain (PH domain)/Phosphotyrosine-binding domain (PTB)"/>
    <property type="match status" value="1"/>
</dbReference>
<organism evidence="9 10">
    <name type="scientific">Nomascus leucogenys</name>
    <name type="common">Northern white-cheeked gibbon</name>
    <name type="synonym">Hylobates leucogenys</name>
    <dbReference type="NCBI Taxonomy" id="61853"/>
    <lineage>
        <taxon>Eukaryota</taxon>
        <taxon>Metazoa</taxon>
        <taxon>Chordata</taxon>
        <taxon>Craniata</taxon>
        <taxon>Vertebrata</taxon>
        <taxon>Euteleostomi</taxon>
        <taxon>Mammalia</taxon>
        <taxon>Eutheria</taxon>
        <taxon>Euarchontoglires</taxon>
        <taxon>Primates</taxon>
        <taxon>Haplorrhini</taxon>
        <taxon>Catarrhini</taxon>
        <taxon>Hylobatidae</taxon>
        <taxon>Nomascus</taxon>
    </lineage>
</organism>
<dbReference type="GO" id="GO:0004438">
    <property type="term" value="F:phosphatidylinositol-3-phosphate phosphatase activity"/>
    <property type="evidence" value="ECO:0007669"/>
    <property type="project" value="TreeGrafter"/>
</dbReference>
<proteinExistence type="inferred from homology"/>
<evidence type="ECO:0000256" key="6">
    <source>
        <dbReference type="PIRSR" id="PIRSR630564-1"/>
    </source>
</evidence>
<dbReference type="InterPro" id="IPR010569">
    <property type="entry name" value="Myotubularin-like_Pase_dom"/>
</dbReference>
<dbReference type="STRING" id="61853.ENSNLEP00000024673"/>
<dbReference type="AlphaFoldDB" id="A0A2I3FR26"/>
<dbReference type="SUPFAM" id="SSF52799">
    <property type="entry name" value="(Phosphotyrosine protein) phosphatases II"/>
    <property type="match status" value="1"/>
</dbReference>
<dbReference type="Pfam" id="PF06602">
    <property type="entry name" value="Myotub-related"/>
    <property type="match status" value="1"/>
</dbReference>
<keyword evidence="10" id="KW-1185">Reference proteome</keyword>
<keyword evidence="3" id="KW-0378">Hydrolase</keyword>
<dbReference type="InterPro" id="IPR030564">
    <property type="entry name" value="Myotubularin"/>
</dbReference>